<name>D8U0F4_VOLCA</name>
<dbReference type="EMBL" id="GL378348">
    <property type="protein sequence ID" value="EFJ46849.1"/>
    <property type="molecule type" value="Genomic_DNA"/>
</dbReference>
<protein>
    <submittedName>
        <fullName evidence="4">Molecular chaperone</fullName>
    </submittedName>
</protein>
<dbReference type="Pfam" id="PF01556">
    <property type="entry name" value="DnaJ_C"/>
    <property type="match status" value="1"/>
</dbReference>
<dbReference type="eggNOG" id="KOG0714">
    <property type="taxonomic scope" value="Eukaryota"/>
</dbReference>
<dbReference type="PROSITE" id="PS00636">
    <property type="entry name" value="DNAJ_1"/>
    <property type="match status" value="1"/>
</dbReference>
<feature type="compositionally biased region" description="Gly residues" evidence="2">
    <location>
        <begin position="117"/>
        <end position="130"/>
    </location>
</feature>
<reference evidence="4 5" key="1">
    <citation type="journal article" date="2010" name="Science">
        <title>Genomic analysis of organismal complexity in the multicellular green alga Volvox carteri.</title>
        <authorList>
            <person name="Prochnik S.E."/>
            <person name="Umen J."/>
            <person name="Nedelcu A.M."/>
            <person name="Hallmann A."/>
            <person name="Miller S.M."/>
            <person name="Nishii I."/>
            <person name="Ferris P."/>
            <person name="Kuo A."/>
            <person name="Mitros T."/>
            <person name="Fritz-Laylin L.K."/>
            <person name="Hellsten U."/>
            <person name="Chapman J."/>
            <person name="Simakov O."/>
            <person name="Rensing S.A."/>
            <person name="Terry A."/>
            <person name="Pangilinan J."/>
            <person name="Kapitonov V."/>
            <person name="Jurka J."/>
            <person name="Salamov A."/>
            <person name="Shapiro H."/>
            <person name="Schmutz J."/>
            <person name="Grimwood J."/>
            <person name="Lindquist E."/>
            <person name="Lucas S."/>
            <person name="Grigoriev I.V."/>
            <person name="Schmitt R."/>
            <person name="Kirk D."/>
            <person name="Rokhsar D.S."/>
        </authorList>
    </citation>
    <scope>NUCLEOTIDE SEQUENCE [LARGE SCALE GENOMIC DNA]</scope>
    <source>
        <strain evidence="5">f. Nagariensis / Eve</strain>
    </source>
</reference>
<dbReference type="AlphaFoldDB" id="D8U0F4"/>
<dbReference type="PANTHER" id="PTHR24078">
    <property type="entry name" value="DNAJ HOMOLOG SUBFAMILY C MEMBER"/>
    <property type="match status" value="1"/>
</dbReference>
<dbReference type="GO" id="GO:0051082">
    <property type="term" value="F:unfolded protein binding"/>
    <property type="evidence" value="ECO:0007669"/>
    <property type="project" value="InterPro"/>
</dbReference>
<dbReference type="CDD" id="cd10747">
    <property type="entry name" value="DnaJ_C"/>
    <property type="match status" value="1"/>
</dbReference>
<keyword evidence="5" id="KW-1185">Reference proteome</keyword>
<dbReference type="Proteomes" id="UP000001058">
    <property type="component" value="Unassembled WGS sequence"/>
</dbReference>
<organism evidence="5">
    <name type="scientific">Volvox carteri f. nagariensis</name>
    <dbReference type="NCBI Taxonomy" id="3068"/>
    <lineage>
        <taxon>Eukaryota</taxon>
        <taxon>Viridiplantae</taxon>
        <taxon>Chlorophyta</taxon>
        <taxon>core chlorophytes</taxon>
        <taxon>Chlorophyceae</taxon>
        <taxon>CS clade</taxon>
        <taxon>Chlamydomonadales</taxon>
        <taxon>Volvocaceae</taxon>
        <taxon>Volvox</taxon>
    </lineage>
</organism>
<dbReference type="InterPro" id="IPR008971">
    <property type="entry name" value="HSP40/DnaJ_pept-bd"/>
</dbReference>
<dbReference type="FunFam" id="2.60.260.20:FF:000006">
    <property type="entry name" value="DnaJ subfamily B member 13"/>
    <property type="match status" value="1"/>
</dbReference>
<dbReference type="InterPro" id="IPR001623">
    <property type="entry name" value="DnaJ_domain"/>
</dbReference>
<dbReference type="OrthoDB" id="550424at2759"/>
<dbReference type="InterPro" id="IPR051339">
    <property type="entry name" value="DnaJ_subfamily_B"/>
</dbReference>
<dbReference type="SUPFAM" id="SSF49493">
    <property type="entry name" value="HSP40/DnaJ peptide-binding domain"/>
    <property type="match status" value="2"/>
</dbReference>
<evidence type="ECO:0000256" key="2">
    <source>
        <dbReference type="SAM" id="MobiDB-lite"/>
    </source>
</evidence>
<feature type="domain" description="J" evidence="3">
    <location>
        <begin position="4"/>
        <end position="70"/>
    </location>
</feature>
<accession>D8U0F4</accession>
<keyword evidence="1" id="KW-0143">Chaperone</keyword>
<dbReference type="GO" id="GO:0006457">
    <property type="term" value="P:protein folding"/>
    <property type="evidence" value="ECO:0007669"/>
    <property type="project" value="InterPro"/>
</dbReference>
<dbReference type="GO" id="GO:0051087">
    <property type="term" value="F:protein-folding chaperone binding"/>
    <property type="evidence" value="ECO:0007669"/>
    <property type="project" value="TreeGrafter"/>
</dbReference>
<dbReference type="KEGG" id="vcn:VOLCADRAFT_62070"/>
<dbReference type="InterPro" id="IPR002939">
    <property type="entry name" value="DnaJ_C"/>
</dbReference>
<dbReference type="CDD" id="cd06257">
    <property type="entry name" value="DnaJ"/>
    <property type="match status" value="1"/>
</dbReference>
<dbReference type="Pfam" id="PF00226">
    <property type="entry name" value="DnaJ"/>
    <property type="match status" value="1"/>
</dbReference>
<dbReference type="PANTHER" id="PTHR24078:SF562">
    <property type="entry name" value="DNAJ DOMAIN CONTAINING PROTEIN"/>
    <property type="match status" value="1"/>
</dbReference>
<evidence type="ECO:0000256" key="1">
    <source>
        <dbReference type="ARBA" id="ARBA00023186"/>
    </source>
</evidence>
<dbReference type="GeneID" id="9628395"/>
<evidence type="ECO:0000313" key="5">
    <source>
        <dbReference type="Proteomes" id="UP000001058"/>
    </source>
</evidence>
<dbReference type="PROSITE" id="PS50076">
    <property type="entry name" value="DNAJ_2"/>
    <property type="match status" value="1"/>
</dbReference>
<dbReference type="Gene3D" id="1.10.287.110">
    <property type="entry name" value="DnaJ domain"/>
    <property type="match status" value="1"/>
</dbReference>
<evidence type="ECO:0000313" key="4">
    <source>
        <dbReference type="EMBL" id="EFJ46849.1"/>
    </source>
</evidence>
<dbReference type="InterPro" id="IPR018253">
    <property type="entry name" value="DnaJ_domain_CS"/>
</dbReference>
<dbReference type="STRING" id="3068.D8U0F4"/>
<proteinExistence type="predicted"/>
<dbReference type="SMART" id="SM00271">
    <property type="entry name" value="DnaJ"/>
    <property type="match status" value="1"/>
</dbReference>
<dbReference type="SUPFAM" id="SSF46565">
    <property type="entry name" value="Chaperone J-domain"/>
    <property type="match status" value="1"/>
</dbReference>
<gene>
    <name evidence="4" type="primary">dnj7</name>
    <name evidence="4" type="ORF">VOLCADRAFT_62070</name>
</gene>
<dbReference type="GO" id="GO:0005829">
    <property type="term" value="C:cytosol"/>
    <property type="evidence" value="ECO:0007669"/>
    <property type="project" value="TreeGrafter"/>
</dbReference>
<dbReference type="RefSeq" id="XP_002952058.1">
    <property type="nucleotide sequence ID" value="XM_002952012.1"/>
</dbReference>
<feature type="region of interest" description="Disordered" evidence="2">
    <location>
        <begin position="70"/>
        <end position="139"/>
    </location>
</feature>
<dbReference type="InterPro" id="IPR036869">
    <property type="entry name" value="J_dom_sf"/>
</dbReference>
<dbReference type="Gene3D" id="2.60.260.20">
    <property type="entry name" value="Urease metallochaperone UreE, N-terminal domain"/>
    <property type="match status" value="2"/>
</dbReference>
<sequence>MGKDYYKILGVAKDADENQLKKAYYKLAQKWHPDKNPNNVEAATEKFKEISEAYDVLSDPQKRSVYDQFGEEGLKGGMPGGGGGGAGGPGGGPGGFPGGGAYHFDGDMAESSDGRAAGPGRGAPGRGRGPPRGQPRWRCPSRCVSLEDLYKGTSKKLRITRHIVDGASGKMIPVQEEVQIDIKPGWKDGTKITYPGKGDEHPGRPADDLVFVVRQQPHATFTRDGNDLATTVKVPLVTALTGGTITVGPTLDGRRLPVVLDRVVTPGSERVVAGEGMPISKGPDAGRKGNLRIKFDVLFPTSLSKEQKDRIRPILTGV</sequence>
<dbReference type="FunFam" id="2.60.260.20:FF:000002">
    <property type="entry name" value="Dnaj homolog subfamily b member"/>
    <property type="match status" value="1"/>
</dbReference>
<dbReference type="PRINTS" id="PR00625">
    <property type="entry name" value="JDOMAIN"/>
</dbReference>
<dbReference type="InParanoid" id="D8U0F4"/>
<evidence type="ECO:0000259" key="3">
    <source>
        <dbReference type="PROSITE" id="PS50076"/>
    </source>
</evidence>
<feature type="compositionally biased region" description="Gly residues" evidence="2">
    <location>
        <begin position="75"/>
        <end position="101"/>
    </location>
</feature>